<keyword evidence="3" id="KW-1185">Reference proteome</keyword>
<evidence type="ECO:0000313" key="2">
    <source>
        <dbReference type="EMBL" id="PVZ12016.1"/>
    </source>
</evidence>
<dbReference type="InterPro" id="IPR051549">
    <property type="entry name" value="PEP_Utilizing_Enz"/>
</dbReference>
<protein>
    <submittedName>
        <fullName evidence="2">Pyruvate,water dikinase</fullName>
    </submittedName>
</protein>
<dbReference type="InterPro" id="IPR008279">
    <property type="entry name" value="PEP-util_enz_mobile_dom"/>
</dbReference>
<dbReference type="AlphaFoldDB" id="A0A2U1FIK3"/>
<dbReference type="Pfam" id="PF00391">
    <property type="entry name" value="PEP-utilizers"/>
    <property type="match status" value="1"/>
</dbReference>
<keyword evidence="2" id="KW-0418">Kinase</keyword>
<dbReference type="PANTHER" id="PTHR43615:SF1">
    <property type="entry name" value="PPDK_N DOMAIN-CONTAINING PROTEIN"/>
    <property type="match status" value="1"/>
</dbReference>
<proteinExistence type="predicted"/>
<evidence type="ECO:0000259" key="1">
    <source>
        <dbReference type="Pfam" id="PF00391"/>
    </source>
</evidence>
<dbReference type="InterPro" id="IPR036637">
    <property type="entry name" value="Phosphohistidine_dom_sf"/>
</dbReference>
<evidence type="ECO:0000313" key="3">
    <source>
        <dbReference type="Proteomes" id="UP000245639"/>
    </source>
</evidence>
<keyword evidence="2" id="KW-0808">Transferase</keyword>
<dbReference type="GO" id="GO:0016301">
    <property type="term" value="F:kinase activity"/>
    <property type="evidence" value="ECO:0007669"/>
    <property type="project" value="UniProtKB-KW"/>
</dbReference>
<feature type="domain" description="PEP-utilising enzyme mobile" evidence="1">
    <location>
        <begin position="529"/>
        <end position="599"/>
    </location>
</feature>
<organism evidence="2 3">
    <name type="scientific">Actinomycetospora cinnamomea</name>
    <dbReference type="NCBI Taxonomy" id="663609"/>
    <lineage>
        <taxon>Bacteria</taxon>
        <taxon>Bacillati</taxon>
        <taxon>Actinomycetota</taxon>
        <taxon>Actinomycetes</taxon>
        <taxon>Pseudonocardiales</taxon>
        <taxon>Pseudonocardiaceae</taxon>
        <taxon>Actinomycetospora</taxon>
    </lineage>
</organism>
<dbReference type="Proteomes" id="UP000245639">
    <property type="component" value="Unassembled WGS sequence"/>
</dbReference>
<accession>A0A2U1FIK3</accession>
<comment type="caution">
    <text evidence="2">The sequence shown here is derived from an EMBL/GenBank/DDBJ whole genome shotgun (WGS) entry which is preliminary data.</text>
</comment>
<dbReference type="EMBL" id="QEKW01000003">
    <property type="protein sequence ID" value="PVZ12016.1"/>
    <property type="molecule type" value="Genomic_DNA"/>
</dbReference>
<dbReference type="Gene3D" id="3.50.30.10">
    <property type="entry name" value="Phosphohistidine domain"/>
    <property type="match status" value="1"/>
</dbReference>
<dbReference type="RefSeq" id="WP_116707683.1">
    <property type="nucleotide sequence ID" value="NZ_QEKW01000003.1"/>
</dbReference>
<reference evidence="2 3" key="1">
    <citation type="submission" date="2018-04" db="EMBL/GenBank/DDBJ databases">
        <title>Genomic Encyclopedia of Type Strains, Phase IV (KMG-IV): sequencing the most valuable type-strain genomes for metagenomic binning, comparative biology and taxonomic classification.</title>
        <authorList>
            <person name="Goeker M."/>
        </authorList>
    </citation>
    <scope>NUCLEOTIDE SEQUENCE [LARGE SCALE GENOMIC DNA]</scope>
    <source>
        <strain evidence="2 3">DSM 45771</strain>
    </source>
</reference>
<keyword evidence="2" id="KW-0670">Pyruvate</keyword>
<dbReference type="SUPFAM" id="SSF52009">
    <property type="entry name" value="Phosphohistidine domain"/>
    <property type="match status" value="1"/>
</dbReference>
<name>A0A2U1FIK3_9PSEU</name>
<dbReference type="OrthoDB" id="9765468at2"/>
<dbReference type="NCBIfam" id="NF006150">
    <property type="entry name" value="PRK08296.1-2"/>
    <property type="match status" value="1"/>
</dbReference>
<sequence>MAADRFPSPFDIETPPGAEGWESMYDWYHLFGPERRELDEGRFWFADRLHHPDVLHPYDEIQCECWWQALGAFNTRIFAMPPSFGVDQRIVNGRLYVTPVAAPAEQIAARAEEFGRRAGHYYERWDAIYAEWKEKVTAKLEEIRGLRFDPLPELEPESTVYEHVGHSAGFRMIRDFDRLVLTMYETYQYHFELLNIGYAAYLTFFAMCRQAFPDISDQSISRMVGGLRVELYRPDDELKRLAKEAQRLGLAGRLGGTEDAATLFAALRSDTAGAEWVADWERTADPWFLINTDPGHPGGYHTYPTWADEPEIPLASVREYLRRLEAGESIDRPTDEVLSERDRITAGYRELLADEERATFDETLALARQVFAYIEEHVLYIEHWMWATFWAKSKELSRALAAMGEFDEPEDMFFLRRYEVAEAIYDCVAGWSVGSRPRGADHWRPIITRRREIYEALRAWEPPPALGPPPTQIDEPFTVMLWGITTSTVSEWLRADGDAGTLRGTAGSPGVVEGPVRVVTHPSELTEVQPGEVLVCPATSPSWAPVFARVAATISDVGGIMSHTAIVCREYGMPSVVGTGNAVATLRTGQRVRVDGSEGVVTVLAPADAEPDGAGRSGSP</sequence>
<dbReference type="PANTHER" id="PTHR43615">
    <property type="entry name" value="PHOSPHOENOLPYRUVATE SYNTHASE-RELATED"/>
    <property type="match status" value="1"/>
</dbReference>
<gene>
    <name evidence="2" type="ORF">C8D89_103347</name>
</gene>
<dbReference type="NCBIfam" id="NF006153">
    <property type="entry name" value="PRK08296.1-5"/>
    <property type="match status" value="1"/>
</dbReference>